<dbReference type="Gene3D" id="3.20.20.140">
    <property type="entry name" value="Metal-dependent hydrolases"/>
    <property type="match status" value="1"/>
</dbReference>
<comment type="caution">
    <text evidence="3">The sequence shown here is derived from an EMBL/GenBank/DDBJ whole genome shotgun (WGS) entry which is preliminary data.</text>
</comment>
<gene>
    <name evidence="3" type="ORF">GTQ34_14570</name>
</gene>
<evidence type="ECO:0000256" key="2">
    <source>
        <dbReference type="SAM" id="Phobius"/>
    </source>
</evidence>
<dbReference type="Proteomes" id="UP000667650">
    <property type="component" value="Unassembled WGS sequence"/>
</dbReference>
<accession>A0A964TE36</accession>
<keyword evidence="2" id="KW-0472">Membrane</keyword>
<sequence length="612" mass="72111">MTKKETANNDRPEKSDGLSRGPQKIPPIINAHSHVFTARHVPPLLAKRFVPFPFYYLVHLDVVIGFYKFLKEFKGLAYSNWHRAVKRFLYFVSVTIRRNFLLALISWILGAWLSILTFYYIYDFLIELTNTSGGSSWLGQGIEWLRELMSSNGIFPKKPPILLKIAIALFVFVFVKSGRNLIIFLFKKMFTFFKVLPGKETKKLIERYMLIAKFAVYKKQTTIFSKMKEQYPRGSGFVLLPMDMKYMGAGRVKDSYLSQLKELQKIKISSTYKKQGVGVYPFVFVDPRRIRDDKKPKSVRISKGHQLFNFSTKGHKVILEECIIKTYMEDHGFNGFKIYPAIGYYPFEKELLPLWKYAVDNEIPIMSHCIKGTIFYRGRKKREWDEHWVFKDEETKNQLLLPEVKNIDFQRNFTHPMNFLCLLEEPLLRVLIGHYDDQQLKDLFGYKGPDSPMDKNLNGLKICLAHYGGEDQWKRYLEKDSYGYIQQIIKAPGTGIKFIKTQDDTDKIDYDRLAQLWKYVDWYSIISSMMMQYPNVYADISYILHDPSIFPLLKETLKPKYGKLRERVLYGTDFYVVRNHNSEKELFVSSDFLLEEQEFNRIARLNPKHYLS</sequence>
<organism evidence="3 4">
    <name type="scientific">Flagellimonas ochracea</name>
    <dbReference type="NCBI Taxonomy" id="2696472"/>
    <lineage>
        <taxon>Bacteria</taxon>
        <taxon>Pseudomonadati</taxon>
        <taxon>Bacteroidota</taxon>
        <taxon>Flavobacteriia</taxon>
        <taxon>Flavobacteriales</taxon>
        <taxon>Flavobacteriaceae</taxon>
        <taxon>Flagellimonas</taxon>
    </lineage>
</organism>
<dbReference type="RefSeq" id="WP_166524547.1">
    <property type="nucleotide sequence ID" value="NZ_JAAABI010000006.1"/>
</dbReference>
<protein>
    <recommendedName>
        <fullName evidence="5">Amidohydrolase-related domain-containing protein</fullName>
    </recommendedName>
</protein>
<dbReference type="AlphaFoldDB" id="A0A964TE36"/>
<feature type="compositionally biased region" description="Basic and acidic residues" evidence="1">
    <location>
        <begin position="1"/>
        <end position="17"/>
    </location>
</feature>
<keyword evidence="2" id="KW-1133">Transmembrane helix</keyword>
<feature type="transmembrane region" description="Helical" evidence="2">
    <location>
        <begin position="161"/>
        <end position="186"/>
    </location>
</feature>
<evidence type="ECO:0008006" key="5">
    <source>
        <dbReference type="Google" id="ProtNLM"/>
    </source>
</evidence>
<dbReference type="EMBL" id="JAAABI010000006">
    <property type="protein sequence ID" value="NAY93137.1"/>
    <property type="molecule type" value="Genomic_DNA"/>
</dbReference>
<keyword evidence="4" id="KW-1185">Reference proteome</keyword>
<keyword evidence="2" id="KW-0812">Transmembrane</keyword>
<feature type="region of interest" description="Disordered" evidence="1">
    <location>
        <begin position="1"/>
        <end position="23"/>
    </location>
</feature>
<name>A0A964TE36_9FLAO</name>
<reference evidence="3" key="1">
    <citation type="submission" date="2020-01" db="EMBL/GenBank/DDBJ databases">
        <title>Muricauda ochracea sp. nov., isolated from a tidal flat of Garorim bay in Korea.</title>
        <authorList>
            <person name="Kim D."/>
            <person name="Yoo Y."/>
            <person name="Kim J.-J."/>
        </authorList>
    </citation>
    <scope>NUCLEOTIDE SEQUENCE</scope>
    <source>
        <strain evidence="3">JGD-17</strain>
    </source>
</reference>
<evidence type="ECO:0000313" key="4">
    <source>
        <dbReference type="Proteomes" id="UP000667650"/>
    </source>
</evidence>
<evidence type="ECO:0000313" key="3">
    <source>
        <dbReference type="EMBL" id="NAY93137.1"/>
    </source>
</evidence>
<evidence type="ECO:0000256" key="1">
    <source>
        <dbReference type="SAM" id="MobiDB-lite"/>
    </source>
</evidence>
<dbReference type="SUPFAM" id="SSF51556">
    <property type="entry name" value="Metallo-dependent hydrolases"/>
    <property type="match status" value="1"/>
</dbReference>
<dbReference type="InterPro" id="IPR032466">
    <property type="entry name" value="Metal_Hydrolase"/>
</dbReference>
<proteinExistence type="predicted"/>
<feature type="transmembrane region" description="Helical" evidence="2">
    <location>
        <begin position="100"/>
        <end position="122"/>
    </location>
</feature>